<feature type="chain" id="PRO_5004548471" description="GH16 domain-containing protein" evidence="1">
    <location>
        <begin position="25"/>
        <end position="373"/>
    </location>
</feature>
<dbReference type="HOGENOM" id="CLU_703944_0_0_1"/>
<comment type="caution">
    <text evidence="2">The sequence shown here is derived from an EMBL/GenBank/DDBJ whole genome shotgun (WGS) entry which is preliminary data.</text>
</comment>
<evidence type="ECO:0000313" key="2">
    <source>
        <dbReference type="EMBL" id="EPS42100.1"/>
    </source>
</evidence>
<feature type="signal peptide" evidence="1">
    <location>
        <begin position="1"/>
        <end position="24"/>
    </location>
</feature>
<name>S8AGA6_DACHA</name>
<dbReference type="OrthoDB" id="5272951at2759"/>
<evidence type="ECO:0000256" key="1">
    <source>
        <dbReference type="SAM" id="SignalP"/>
    </source>
</evidence>
<evidence type="ECO:0008006" key="4">
    <source>
        <dbReference type="Google" id="ProtNLM"/>
    </source>
</evidence>
<evidence type="ECO:0000313" key="3">
    <source>
        <dbReference type="Proteomes" id="UP000015100"/>
    </source>
</evidence>
<dbReference type="OMA" id="GINPVWD"/>
<organism evidence="2 3">
    <name type="scientific">Dactylellina haptotyla (strain CBS 200.50)</name>
    <name type="common">Nematode-trapping fungus</name>
    <name type="synonym">Monacrosporium haptotylum</name>
    <dbReference type="NCBI Taxonomy" id="1284197"/>
    <lineage>
        <taxon>Eukaryota</taxon>
        <taxon>Fungi</taxon>
        <taxon>Dikarya</taxon>
        <taxon>Ascomycota</taxon>
        <taxon>Pezizomycotina</taxon>
        <taxon>Orbiliomycetes</taxon>
        <taxon>Orbiliales</taxon>
        <taxon>Orbiliaceae</taxon>
        <taxon>Dactylellina</taxon>
    </lineage>
</organism>
<reference evidence="2 3" key="1">
    <citation type="journal article" date="2013" name="PLoS Genet.">
        <title>Genomic mechanisms accounting for the adaptation to parasitism in nematode-trapping fungi.</title>
        <authorList>
            <person name="Meerupati T."/>
            <person name="Andersson K.M."/>
            <person name="Friman E."/>
            <person name="Kumar D."/>
            <person name="Tunlid A."/>
            <person name="Ahren D."/>
        </authorList>
    </citation>
    <scope>NUCLEOTIDE SEQUENCE [LARGE SCALE GENOMIC DNA]</scope>
    <source>
        <strain evidence="2 3">CBS 200.50</strain>
    </source>
</reference>
<dbReference type="EMBL" id="AQGS01000129">
    <property type="protein sequence ID" value="EPS42100.1"/>
    <property type="molecule type" value="Genomic_DNA"/>
</dbReference>
<protein>
    <recommendedName>
        <fullName evidence="4">GH16 domain-containing protein</fullName>
    </recommendedName>
</protein>
<sequence length="373" mass="43042">MVFNTLFSASSLLLLAGQLIPTLANPVPEGAAEDLSRRALYNGYTSQALKDHWNKARSADVWHDNFDNSKRDLQWHPDRIWSAGMGNQTYNHTAYCNTTYAKYSYGFLVRTITYYPETGGRERSYWRNATWYTSSVLPSGDQQCNMFGAPKYAPGTQCVDKIWNPTGKTWVARSSSNTNSYWTTNNATYHNHKVRTIFDCLLNRTAVEYGDNVSAFGFKPVTYTLDDMKYYRFYDDNNFAWFVACPDTWPGAWKRDVSEAPNRLKKRDCWGCKGINPVWDFFPPKYRNPLADTTDIHDYADNIHYPQNFNEATRFVITYWPNQYNVTVDGATCVQAAVSRPGLRHWTMKFFDNAQTGWVQAKDEYVPTPADYN</sequence>
<gene>
    <name evidence="2" type="ORF">H072_3860</name>
</gene>
<keyword evidence="3" id="KW-1185">Reference proteome</keyword>
<keyword evidence="1" id="KW-0732">Signal</keyword>
<proteinExistence type="predicted"/>
<reference evidence="3" key="2">
    <citation type="submission" date="2013-04" db="EMBL/GenBank/DDBJ databases">
        <title>Genomic mechanisms accounting for the adaptation to parasitism in nematode-trapping fungi.</title>
        <authorList>
            <person name="Ahren D.G."/>
        </authorList>
    </citation>
    <scope>NUCLEOTIDE SEQUENCE [LARGE SCALE GENOMIC DNA]</scope>
    <source>
        <strain evidence="3">CBS 200.50</strain>
    </source>
</reference>
<dbReference type="AlphaFoldDB" id="S8AGA6"/>
<accession>S8AGA6</accession>
<dbReference type="Proteomes" id="UP000015100">
    <property type="component" value="Unassembled WGS sequence"/>
</dbReference>